<feature type="transmembrane region" description="Helical" evidence="7">
    <location>
        <begin position="341"/>
        <end position="367"/>
    </location>
</feature>
<dbReference type="Gene3D" id="1.20.1250.20">
    <property type="entry name" value="MFS general substrate transporter like domains"/>
    <property type="match status" value="1"/>
</dbReference>
<evidence type="ECO:0000256" key="6">
    <source>
        <dbReference type="ARBA" id="ARBA00023136"/>
    </source>
</evidence>
<organism evidence="9 10">
    <name type="scientific">Paenibacillus taichungensis</name>
    <dbReference type="NCBI Taxonomy" id="484184"/>
    <lineage>
        <taxon>Bacteria</taxon>
        <taxon>Bacillati</taxon>
        <taxon>Bacillota</taxon>
        <taxon>Bacilli</taxon>
        <taxon>Bacillales</taxon>
        <taxon>Paenibacillaceae</taxon>
        <taxon>Paenibacillus</taxon>
    </lineage>
</organism>
<feature type="transmembrane region" description="Helical" evidence="7">
    <location>
        <begin position="44"/>
        <end position="64"/>
    </location>
</feature>
<feature type="transmembrane region" description="Helical" evidence="7">
    <location>
        <begin position="310"/>
        <end position="329"/>
    </location>
</feature>
<feature type="transmembrane region" description="Helical" evidence="7">
    <location>
        <begin position="135"/>
        <end position="157"/>
    </location>
</feature>
<dbReference type="PANTHER" id="PTHR23504:SF115">
    <property type="entry name" value="MULTIDRUG RESISTANCE PROTEIN 2"/>
    <property type="match status" value="1"/>
</dbReference>
<dbReference type="CDD" id="cd17325">
    <property type="entry name" value="MFS_MdtG_SLC18_like"/>
    <property type="match status" value="1"/>
</dbReference>
<dbReference type="PROSITE" id="PS50850">
    <property type="entry name" value="MFS"/>
    <property type="match status" value="1"/>
</dbReference>
<feature type="transmembrane region" description="Helical" evidence="7">
    <location>
        <begin position="256"/>
        <end position="279"/>
    </location>
</feature>
<dbReference type="Pfam" id="PF07690">
    <property type="entry name" value="MFS_1"/>
    <property type="match status" value="1"/>
</dbReference>
<evidence type="ECO:0000256" key="5">
    <source>
        <dbReference type="ARBA" id="ARBA00022989"/>
    </source>
</evidence>
<keyword evidence="10" id="KW-1185">Reference proteome</keyword>
<comment type="similarity">
    <text evidence="2">Belongs to the major facilitator superfamily. TCR/Tet family.</text>
</comment>
<feature type="transmembrane region" description="Helical" evidence="7">
    <location>
        <begin position="286"/>
        <end position="304"/>
    </location>
</feature>
<feature type="transmembrane region" description="Helical" evidence="7">
    <location>
        <begin position="373"/>
        <end position="391"/>
    </location>
</feature>
<dbReference type="InterPro" id="IPR011701">
    <property type="entry name" value="MFS"/>
</dbReference>
<comment type="caution">
    <text evidence="9">The sequence shown here is derived from an EMBL/GenBank/DDBJ whole genome shotgun (WGS) entry which is preliminary data.</text>
</comment>
<dbReference type="PRINTS" id="PR01035">
    <property type="entry name" value="TCRTETA"/>
</dbReference>
<comment type="subcellular location">
    <subcellularLocation>
        <location evidence="1">Cell membrane</location>
        <topology evidence="1">Multi-pass membrane protein</topology>
    </subcellularLocation>
</comment>
<protein>
    <submittedName>
        <fullName evidence="9">MFS transporter</fullName>
    </submittedName>
</protein>
<keyword evidence="3" id="KW-0813">Transport</keyword>
<keyword evidence="6 7" id="KW-0472">Membrane</keyword>
<evidence type="ECO:0000256" key="4">
    <source>
        <dbReference type="ARBA" id="ARBA00022692"/>
    </source>
</evidence>
<gene>
    <name evidence="9" type="ORF">HP548_23045</name>
</gene>
<dbReference type="SUPFAM" id="SSF103473">
    <property type="entry name" value="MFS general substrate transporter"/>
    <property type="match status" value="1"/>
</dbReference>
<evidence type="ECO:0000259" key="8">
    <source>
        <dbReference type="PROSITE" id="PS50850"/>
    </source>
</evidence>
<dbReference type="RefSeq" id="WP_175383005.1">
    <property type="nucleotide sequence ID" value="NZ_CBCRYD010000020.1"/>
</dbReference>
<evidence type="ECO:0000256" key="3">
    <source>
        <dbReference type="ARBA" id="ARBA00022448"/>
    </source>
</evidence>
<feature type="transmembrane region" description="Helical" evidence="7">
    <location>
        <begin position="220"/>
        <end position="244"/>
    </location>
</feature>
<evidence type="ECO:0000256" key="7">
    <source>
        <dbReference type="SAM" id="Phobius"/>
    </source>
</evidence>
<dbReference type="Proteomes" id="UP000577724">
    <property type="component" value="Unassembled WGS sequence"/>
</dbReference>
<evidence type="ECO:0000256" key="1">
    <source>
        <dbReference type="ARBA" id="ARBA00004651"/>
    </source>
</evidence>
<feature type="transmembrane region" description="Helical" evidence="7">
    <location>
        <begin position="12"/>
        <end position="32"/>
    </location>
</feature>
<proteinExistence type="inferred from homology"/>
<dbReference type="EMBL" id="JABMCC010000117">
    <property type="protein sequence ID" value="NUU56961.1"/>
    <property type="molecule type" value="Genomic_DNA"/>
</dbReference>
<keyword evidence="5 7" id="KW-1133">Transmembrane helix</keyword>
<dbReference type="PROSITE" id="PS00216">
    <property type="entry name" value="SUGAR_TRANSPORT_1"/>
    <property type="match status" value="1"/>
</dbReference>
<evidence type="ECO:0000313" key="10">
    <source>
        <dbReference type="Proteomes" id="UP000577724"/>
    </source>
</evidence>
<dbReference type="PANTHER" id="PTHR23504">
    <property type="entry name" value="MAJOR FACILITATOR SUPERFAMILY DOMAIN-CONTAINING PROTEIN 10"/>
    <property type="match status" value="1"/>
</dbReference>
<feature type="transmembrane region" description="Helical" evidence="7">
    <location>
        <begin position="163"/>
        <end position="183"/>
    </location>
</feature>
<feature type="domain" description="Major facilitator superfamily (MFS) profile" evidence="8">
    <location>
        <begin position="10"/>
        <end position="396"/>
    </location>
</feature>
<feature type="transmembrane region" description="Helical" evidence="7">
    <location>
        <begin position="100"/>
        <end position="123"/>
    </location>
</feature>
<evidence type="ECO:0000313" key="9">
    <source>
        <dbReference type="EMBL" id="NUU56961.1"/>
    </source>
</evidence>
<accession>A0ABX2MSI7</accession>
<keyword evidence="4 7" id="KW-0812">Transmembrane</keyword>
<dbReference type="InterPro" id="IPR001958">
    <property type="entry name" value="Tet-R_TetA/multi-R_MdtG-like"/>
</dbReference>
<dbReference type="InterPro" id="IPR020846">
    <property type="entry name" value="MFS_dom"/>
</dbReference>
<reference evidence="9 10" key="1">
    <citation type="submission" date="2020-05" db="EMBL/GenBank/DDBJ databases">
        <title>Genome Sequencing of Type Strains.</title>
        <authorList>
            <person name="Lemaire J.F."/>
            <person name="Inderbitzin P."/>
            <person name="Gregorio O.A."/>
            <person name="Collins S.B."/>
            <person name="Wespe N."/>
            <person name="Knight-Connoni V."/>
        </authorList>
    </citation>
    <scope>NUCLEOTIDE SEQUENCE [LARGE SCALE GENOMIC DNA]</scope>
    <source>
        <strain evidence="9 10">DSM 19942</strain>
    </source>
</reference>
<name>A0ABX2MSI7_9BACL</name>
<evidence type="ECO:0000256" key="2">
    <source>
        <dbReference type="ARBA" id="ARBA00007520"/>
    </source>
</evidence>
<dbReference type="InterPro" id="IPR005829">
    <property type="entry name" value="Sugar_transporter_CS"/>
</dbReference>
<dbReference type="InterPro" id="IPR036259">
    <property type="entry name" value="MFS_trans_sf"/>
</dbReference>
<dbReference type="GeneID" id="97133629"/>
<feature type="transmembrane region" description="Helical" evidence="7">
    <location>
        <begin position="76"/>
        <end position="94"/>
    </location>
</feature>
<sequence length="412" mass="44910">MALLFKNRGTMMLLMFNLFLVFAGIGLVIPVIPKYITMLDITGSTAGLLTASFAFTQLIFSPLAGRLSDSFGRKRIIVTGMLVFACAEVIFGLADSALLLFVSRLMGGVSGAFIMPAVMAYAADMTTEEERAKGMGYINASFLTGYIIGPGIGGYLAEFGIRVPFYVAGAAGLVAAIITTIVLRESRATRKSDEKNTIVTQKEPQKSLLQQLRFAYREPYFISLILVFVMSFGLANYEAIFGLFVDHKLGFTPKDIAFIFTFASIGGALIQLSVFGWIMNRLGEKLVITLCLLASGIFILLTLFVHQFWLIFAVTFIIFLSIDLLRPAISTQMSMVAEEQQGYVAGLNSAFTSLGNIVGPVAAGMLFDVNMNFPYVVAGMILILTVGLMLFTGNKRVLPTSNDRNERNVESC</sequence>